<reference evidence="1" key="1">
    <citation type="submission" date="2014-05" db="EMBL/GenBank/DDBJ databases">
        <authorList>
            <person name="Chronopoulou M."/>
        </authorList>
    </citation>
    <scope>NUCLEOTIDE SEQUENCE</scope>
    <source>
        <tissue evidence="1">Whole organism</tissue>
    </source>
</reference>
<dbReference type="EMBL" id="HACA01018335">
    <property type="protein sequence ID" value="CDW35696.1"/>
    <property type="molecule type" value="Transcribed_RNA"/>
</dbReference>
<sequence length="56" mass="6444">MIHSCISYSNAIWRDSESPNGEQSQFFVHLRGNGLHRLNIVCFHLGSRVCLHLSLY</sequence>
<accession>A0A0K2UDA4</accession>
<organism evidence="1">
    <name type="scientific">Lepeophtheirus salmonis</name>
    <name type="common">Salmon louse</name>
    <name type="synonym">Caligus salmonis</name>
    <dbReference type="NCBI Taxonomy" id="72036"/>
    <lineage>
        <taxon>Eukaryota</taxon>
        <taxon>Metazoa</taxon>
        <taxon>Ecdysozoa</taxon>
        <taxon>Arthropoda</taxon>
        <taxon>Crustacea</taxon>
        <taxon>Multicrustacea</taxon>
        <taxon>Hexanauplia</taxon>
        <taxon>Copepoda</taxon>
        <taxon>Siphonostomatoida</taxon>
        <taxon>Caligidae</taxon>
        <taxon>Lepeophtheirus</taxon>
    </lineage>
</organism>
<proteinExistence type="predicted"/>
<protein>
    <submittedName>
        <fullName evidence="1">Uncharacterized protein</fullName>
    </submittedName>
</protein>
<name>A0A0K2UDA4_LEPSM</name>
<evidence type="ECO:0000313" key="1">
    <source>
        <dbReference type="EMBL" id="CDW35696.1"/>
    </source>
</evidence>
<dbReference type="AlphaFoldDB" id="A0A0K2UDA4"/>